<sequence length="125" mass="14048">MGVFEALADPVRRLMVESLATGEQPAGDLVALARARFGISQPAGSQHLRVLREHEVVAVRAEGTRRWYAVRPEALSELDVWLDRFRRTWDQPLDALATELARGRRQRRIETSSTHSASTEDRAAT</sequence>
<dbReference type="InterPro" id="IPR036390">
    <property type="entry name" value="WH_DNA-bd_sf"/>
</dbReference>
<dbReference type="InterPro" id="IPR051081">
    <property type="entry name" value="HTH_MetalResp_TranReg"/>
</dbReference>
<proteinExistence type="predicted"/>
<dbReference type="Proteomes" id="UP001501490">
    <property type="component" value="Unassembled WGS sequence"/>
</dbReference>
<evidence type="ECO:0000256" key="3">
    <source>
        <dbReference type="ARBA" id="ARBA00023163"/>
    </source>
</evidence>
<comment type="caution">
    <text evidence="6">The sequence shown here is derived from an EMBL/GenBank/DDBJ whole genome shotgun (WGS) entry which is preliminary data.</text>
</comment>
<dbReference type="InterPro" id="IPR011991">
    <property type="entry name" value="ArsR-like_HTH"/>
</dbReference>
<feature type="domain" description="HTH arsR-type" evidence="5">
    <location>
        <begin position="1"/>
        <end position="90"/>
    </location>
</feature>
<evidence type="ECO:0000256" key="4">
    <source>
        <dbReference type="SAM" id="MobiDB-lite"/>
    </source>
</evidence>
<dbReference type="NCBIfam" id="NF033788">
    <property type="entry name" value="HTH_metalloreg"/>
    <property type="match status" value="1"/>
</dbReference>
<dbReference type="Pfam" id="PF01022">
    <property type="entry name" value="HTH_5"/>
    <property type="match status" value="1"/>
</dbReference>
<dbReference type="CDD" id="cd00090">
    <property type="entry name" value="HTH_ARSR"/>
    <property type="match status" value="1"/>
</dbReference>
<dbReference type="InterPro" id="IPR036388">
    <property type="entry name" value="WH-like_DNA-bd_sf"/>
</dbReference>
<evidence type="ECO:0000313" key="6">
    <source>
        <dbReference type="EMBL" id="GAA3615186.1"/>
    </source>
</evidence>
<reference evidence="7" key="1">
    <citation type="journal article" date="2019" name="Int. J. Syst. Evol. Microbiol.">
        <title>The Global Catalogue of Microorganisms (GCM) 10K type strain sequencing project: providing services to taxonomists for standard genome sequencing and annotation.</title>
        <authorList>
            <consortium name="The Broad Institute Genomics Platform"/>
            <consortium name="The Broad Institute Genome Sequencing Center for Infectious Disease"/>
            <person name="Wu L."/>
            <person name="Ma J."/>
        </authorList>
    </citation>
    <scope>NUCLEOTIDE SEQUENCE [LARGE SCALE GENOMIC DNA]</scope>
    <source>
        <strain evidence="7">JCM 16929</strain>
    </source>
</reference>
<dbReference type="EMBL" id="BAABAB010000010">
    <property type="protein sequence ID" value="GAA3615186.1"/>
    <property type="molecule type" value="Genomic_DNA"/>
</dbReference>
<feature type="region of interest" description="Disordered" evidence="4">
    <location>
        <begin position="103"/>
        <end position="125"/>
    </location>
</feature>
<evidence type="ECO:0000256" key="2">
    <source>
        <dbReference type="ARBA" id="ARBA00023125"/>
    </source>
</evidence>
<gene>
    <name evidence="6" type="ORF">GCM10022236_16440</name>
</gene>
<dbReference type="PRINTS" id="PR00778">
    <property type="entry name" value="HTHARSR"/>
</dbReference>
<protein>
    <submittedName>
        <fullName evidence="6">Metalloregulator ArsR/SmtB family transcription factor</fullName>
    </submittedName>
</protein>
<dbReference type="Gene3D" id="1.10.10.10">
    <property type="entry name" value="Winged helix-like DNA-binding domain superfamily/Winged helix DNA-binding domain"/>
    <property type="match status" value="1"/>
</dbReference>
<dbReference type="InterPro" id="IPR001845">
    <property type="entry name" value="HTH_ArsR_DNA-bd_dom"/>
</dbReference>
<dbReference type="PANTHER" id="PTHR33154">
    <property type="entry name" value="TRANSCRIPTIONAL REGULATOR, ARSR FAMILY"/>
    <property type="match status" value="1"/>
</dbReference>
<dbReference type="PANTHER" id="PTHR33154:SF33">
    <property type="entry name" value="TRANSCRIPTIONAL REPRESSOR SDPR"/>
    <property type="match status" value="1"/>
</dbReference>
<accession>A0ABP6ZRF1</accession>
<evidence type="ECO:0000313" key="7">
    <source>
        <dbReference type="Proteomes" id="UP001501490"/>
    </source>
</evidence>
<dbReference type="PROSITE" id="PS50987">
    <property type="entry name" value="HTH_ARSR_2"/>
    <property type="match status" value="1"/>
</dbReference>
<evidence type="ECO:0000256" key="1">
    <source>
        <dbReference type="ARBA" id="ARBA00023015"/>
    </source>
</evidence>
<dbReference type="SUPFAM" id="SSF46785">
    <property type="entry name" value="Winged helix' DNA-binding domain"/>
    <property type="match status" value="1"/>
</dbReference>
<name>A0ABP6ZRF1_9ACTN</name>
<keyword evidence="7" id="KW-1185">Reference proteome</keyword>
<dbReference type="SMART" id="SM00418">
    <property type="entry name" value="HTH_ARSR"/>
    <property type="match status" value="1"/>
</dbReference>
<keyword evidence="1" id="KW-0805">Transcription regulation</keyword>
<keyword evidence="2" id="KW-0238">DNA-binding</keyword>
<organism evidence="6 7">
    <name type="scientific">Microlunatus ginsengisoli</name>
    <dbReference type="NCBI Taxonomy" id="363863"/>
    <lineage>
        <taxon>Bacteria</taxon>
        <taxon>Bacillati</taxon>
        <taxon>Actinomycetota</taxon>
        <taxon>Actinomycetes</taxon>
        <taxon>Propionibacteriales</taxon>
        <taxon>Propionibacteriaceae</taxon>
        <taxon>Microlunatus</taxon>
    </lineage>
</organism>
<keyword evidence="3" id="KW-0804">Transcription</keyword>
<evidence type="ECO:0000259" key="5">
    <source>
        <dbReference type="PROSITE" id="PS50987"/>
    </source>
</evidence>